<proteinExistence type="predicted"/>
<gene>
    <name evidence="1" type="ORF">METZ01_LOCUS374573</name>
</gene>
<reference evidence="1" key="1">
    <citation type="submission" date="2018-05" db="EMBL/GenBank/DDBJ databases">
        <authorList>
            <person name="Lanie J.A."/>
            <person name="Ng W.-L."/>
            <person name="Kazmierczak K.M."/>
            <person name="Andrzejewski T.M."/>
            <person name="Davidsen T.M."/>
            <person name="Wayne K.J."/>
            <person name="Tettelin H."/>
            <person name="Glass J.I."/>
            <person name="Rusch D."/>
            <person name="Podicherti R."/>
            <person name="Tsui H.-C.T."/>
            <person name="Winkler M.E."/>
        </authorList>
    </citation>
    <scope>NUCLEOTIDE SEQUENCE</scope>
</reference>
<protein>
    <submittedName>
        <fullName evidence="1">Uncharacterized protein</fullName>
    </submittedName>
</protein>
<organism evidence="1">
    <name type="scientific">marine metagenome</name>
    <dbReference type="NCBI Taxonomy" id="408172"/>
    <lineage>
        <taxon>unclassified sequences</taxon>
        <taxon>metagenomes</taxon>
        <taxon>ecological metagenomes</taxon>
    </lineage>
</organism>
<dbReference type="EMBL" id="UINC01136763">
    <property type="protein sequence ID" value="SVD21719.1"/>
    <property type="molecule type" value="Genomic_DNA"/>
</dbReference>
<evidence type="ECO:0000313" key="1">
    <source>
        <dbReference type="EMBL" id="SVD21719.1"/>
    </source>
</evidence>
<accession>A0A382THX4</accession>
<sequence length="48" mass="5129">MLRESSQIAGYKVQLSDVTSGLSDETHIPQGDLLVALSEAIVARDKDA</sequence>
<dbReference type="AlphaFoldDB" id="A0A382THX4"/>
<feature type="non-terminal residue" evidence="1">
    <location>
        <position position="48"/>
    </location>
</feature>
<name>A0A382THX4_9ZZZZ</name>